<dbReference type="PANTHER" id="PTHR46233">
    <property type="entry name" value="HYDROXYACYLGLUTATHIONE HYDROLASE GLOC"/>
    <property type="match status" value="1"/>
</dbReference>
<dbReference type="RefSeq" id="WP_243365120.1">
    <property type="nucleotide sequence ID" value="NZ_CP094348.1"/>
</dbReference>
<evidence type="ECO:0000313" key="6">
    <source>
        <dbReference type="EMBL" id="UOB19728.1"/>
    </source>
</evidence>
<reference evidence="6" key="1">
    <citation type="submission" date="2022-03" db="EMBL/GenBank/DDBJ databases">
        <authorList>
            <person name="Vrbovska V."/>
            <person name="Kovarovic V."/>
            <person name="Botka T."/>
            <person name="Pantucek R."/>
        </authorList>
    </citation>
    <scope>NUCLEOTIDE SEQUENCE</scope>
    <source>
        <strain evidence="6">CCM 2609</strain>
    </source>
</reference>
<keyword evidence="4" id="KW-0862">Zinc</keyword>
<accession>A0ABY3ZS66</accession>
<name>A0ABY3ZS66_9STAP</name>
<dbReference type="Proteomes" id="UP000830343">
    <property type="component" value="Chromosome"/>
</dbReference>
<dbReference type="CDD" id="cd06262">
    <property type="entry name" value="metallo-hydrolase-like_MBL-fold"/>
    <property type="match status" value="1"/>
</dbReference>
<evidence type="ECO:0000259" key="5">
    <source>
        <dbReference type="SMART" id="SM00849"/>
    </source>
</evidence>
<sequence>MKRKKLPLGMVETNCYILENESESLIIDPGSEHEHIIEAMRASDKKVAGILLTHAHFDHIGAIDAISDYFNCDVYMSEIEKYFLTDPEKNGSAKFIQYGIEPITVNAMPKYLNTGHNVLGTFTFDVKHTPGHSPGSLSFIFDDFAIVGDTLFKEGIGRTDLYEGNTSQLLNSITRELLSLRDDVVICPGHGPDTTVKHEKLNNPYLK</sequence>
<comment type="cofactor">
    <cofactor evidence="1">
        <name>Zn(2+)</name>
        <dbReference type="ChEBI" id="CHEBI:29105"/>
    </cofactor>
</comment>
<dbReference type="PANTHER" id="PTHR46233:SF3">
    <property type="entry name" value="HYDROXYACYLGLUTATHIONE HYDROLASE GLOC"/>
    <property type="match status" value="1"/>
</dbReference>
<gene>
    <name evidence="6" type="ORF">MRZ06_06650</name>
</gene>
<keyword evidence="2" id="KW-0479">Metal-binding</keyword>
<organism evidence="6 7">
    <name type="scientific">Macrococcus armenti</name>
    <dbReference type="NCBI Taxonomy" id="2875764"/>
    <lineage>
        <taxon>Bacteria</taxon>
        <taxon>Bacillati</taxon>
        <taxon>Bacillota</taxon>
        <taxon>Bacilli</taxon>
        <taxon>Bacillales</taxon>
        <taxon>Staphylococcaceae</taxon>
        <taxon>Macrococcus</taxon>
    </lineage>
</organism>
<reference evidence="6" key="2">
    <citation type="submission" date="2022-04" db="EMBL/GenBank/DDBJ databases">
        <title>Antimicrobial genetic elements in methicillin-resistant Macrococcus armenti.</title>
        <authorList>
            <person name="Keller J.E."/>
            <person name="Schwendener S."/>
            <person name="Pantucek R."/>
            <person name="Perreten V."/>
        </authorList>
    </citation>
    <scope>NUCLEOTIDE SEQUENCE</scope>
    <source>
        <strain evidence="6">CCM 2609</strain>
    </source>
</reference>
<dbReference type="Pfam" id="PF00753">
    <property type="entry name" value="Lactamase_B"/>
    <property type="match status" value="1"/>
</dbReference>
<dbReference type="EMBL" id="CP094348">
    <property type="protein sequence ID" value="UOB19728.1"/>
    <property type="molecule type" value="Genomic_DNA"/>
</dbReference>
<evidence type="ECO:0000256" key="2">
    <source>
        <dbReference type="ARBA" id="ARBA00022723"/>
    </source>
</evidence>
<evidence type="ECO:0000256" key="3">
    <source>
        <dbReference type="ARBA" id="ARBA00022801"/>
    </source>
</evidence>
<keyword evidence="7" id="KW-1185">Reference proteome</keyword>
<dbReference type="InterPro" id="IPR001279">
    <property type="entry name" value="Metallo-B-lactamas"/>
</dbReference>
<evidence type="ECO:0000313" key="7">
    <source>
        <dbReference type="Proteomes" id="UP000830343"/>
    </source>
</evidence>
<dbReference type="InterPro" id="IPR036866">
    <property type="entry name" value="RibonucZ/Hydroxyglut_hydro"/>
</dbReference>
<dbReference type="SMART" id="SM00849">
    <property type="entry name" value="Lactamase_B"/>
    <property type="match status" value="1"/>
</dbReference>
<dbReference type="Gene3D" id="3.60.15.10">
    <property type="entry name" value="Ribonuclease Z/Hydroxyacylglutathione hydrolase-like"/>
    <property type="match status" value="1"/>
</dbReference>
<protein>
    <submittedName>
        <fullName evidence="6">MBL fold metallo-hydrolase</fullName>
    </submittedName>
</protein>
<dbReference type="InterPro" id="IPR051453">
    <property type="entry name" value="MBL_Glyoxalase_II"/>
</dbReference>
<evidence type="ECO:0000256" key="4">
    <source>
        <dbReference type="ARBA" id="ARBA00022833"/>
    </source>
</evidence>
<keyword evidence="3" id="KW-0378">Hydrolase</keyword>
<feature type="domain" description="Metallo-beta-lactamase" evidence="5">
    <location>
        <begin position="12"/>
        <end position="190"/>
    </location>
</feature>
<dbReference type="SUPFAM" id="SSF56281">
    <property type="entry name" value="Metallo-hydrolase/oxidoreductase"/>
    <property type="match status" value="1"/>
</dbReference>
<evidence type="ECO:0000256" key="1">
    <source>
        <dbReference type="ARBA" id="ARBA00001947"/>
    </source>
</evidence>
<proteinExistence type="predicted"/>